<reference evidence="9" key="1">
    <citation type="submission" date="2022-12" db="EMBL/GenBank/DDBJ databases">
        <title>Chromosome-level genome assembly of the bean flower thrips Megalurothrips usitatus.</title>
        <authorList>
            <person name="Ma L."/>
            <person name="Liu Q."/>
            <person name="Li H."/>
            <person name="Cai W."/>
        </authorList>
    </citation>
    <scope>NUCLEOTIDE SEQUENCE</scope>
    <source>
        <strain evidence="9">Cailab_2022a</strain>
    </source>
</reference>
<feature type="disulfide bond" evidence="5">
    <location>
        <begin position="197"/>
        <end position="206"/>
    </location>
</feature>
<dbReference type="SMART" id="SM00181">
    <property type="entry name" value="EGF"/>
    <property type="match status" value="2"/>
</dbReference>
<dbReference type="CDD" id="cd00054">
    <property type="entry name" value="EGF_CA"/>
    <property type="match status" value="1"/>
</dbReference>
<dbReference type="GO" id="GO:0005509">
    <property type="term" value="F:calcium ion binding"/>
    <property type="evidence" value="ECO:0007669"/>
    <property type="project" value="InterPro"/>
</dbReference>
<protein>
    <recommendedName>
        <fullName evidence="8">EGF-like domain-containing protein</fullName>
    </recommendedName>
</protein>
<feature type="region of interest" description="Disordered" evidence="6">
    <location>
        <begin position="243"/>
        <end position="267"/>
    </location>
</feature>
<organism evidence="9 10">
    <name type="scientific">Megalurothrips usitatus</name>
    <name type="common">bean blossom thrips</name>
    <dbReference type="NCBI Taxonomy" id="439358"/>
    <lineage>
        <taxon>Eukaryota</taxon>
        <taxon>Metazoa</taxon>
        <taxon>Ecdysozoa</taxon>
        <taxon>Arthropoda</taxon>
        <taxon>Hexapoda</taxon>
        <taxon>Insecta</taxon>
        <taxon>Pterygota</taxon>
        <taxon>Neoptera</taxon>
        <taxon>Paraneoptera</taxon>
        <taxon>Thysanoptera</taxon>
        <taxon>Terebrantia</taxon>
        <taxon>Thripoidea</taxon>
        <taxon>Thripidae</taxon>
        <taxon>Megalurothrips</taxon>
    </lineage>
</organism>
<feature type="disulfide bond" evidence="5">
    <location>
        <begin position="178"/>
        <end position="195"/>
    </location>
</feature>
<dbReference type="Pfam" id="PF07645">
    <property type="entry name" value="EGF_CA"/>
    <property type="match status" value="1"/>
</dbReference>
<feature type="transmembrane region" description="Helical" evidence="7">
    <location>
        <begin position="212"/>
        <end position="237"/>
    </location>
</feature>
<dbReference type="PROSITE" id="PS01187">
    <property type="entry name" value="EGF_CA"/>
    <property type="match status" value="1"/>
</dbReference>
<dbReference type="Gene3D" id="2.10.25.10">
    <property type="entry name" value="Laminin"/>
    <property type="match status" value="1"/>
</dbReference>
<dbReference type="AlphaFoldDB" id="A0AAV7X731"/>
<dbReference type="InterPro" id="IPR000152">
    <property type="entry name" value="EGF-type_Asp/Asn_hydroxyl_site"/>
</dbReference>
<dbReference type="PROSITE" id="PS50026">
    <property type="entry name" value="EGF_3"/>
    <property type="match status" value="2"/>
</dbReference>
<keyword evidence="10" id="KW-1185">Reference proteome</keyword>
<evidence type="ECO:0000256" key="4">
    <source>
        <dbReference type="ARBA" id="ARBA00023157"/>
    </source>
</evidence>
<evidence type="ECO:0000256" key="7">
    <source>
        <dbReference type="SAM" id="Phobius"/>
    </source>
</evidence>
<keyword evidence="1 5" id="KW-0245">EGF-like domain</keyword>
<evidence type="ECO:0000256" key="6">
    <source>
        <dbReference type="SAM" id="MobiDB-lite"/>
    </source>
</evidence>
<dbReference type="EMBL" id="JAPTSV010000014">
    <property type="protein sequence ID" value="KAJ1520820.1"/>
    <property type="molecule type" value="Genomic_DNA"/>
</dbReference>
<evidence type="ECO:0000256" key="1">
    <source>
        <dbReference type="ARBA" id="ARBA00022536"/>
    </source>
</evidence>
<dbReference type="InterPro" id="IPR018097">
    <property type="entry name" value="EGF_Ca-bd_CS"/>
</dbReference>
<evidence type="ECO:0000313" key="9">
    <source>
        <dbReference type="EMBL" id="KAJ1520820.1"/>
    </source>
</evidence>
<proteinExistence type="predicted"/>
<dbReference type="PROSITE" id="PS00010">
    <property type="entry name" value="ASX_HYDROXYL"/>
    <property type="match status" value="1"/>
</dbReference>
<feature type="region of interest" description="Disordered" evidence="6">
    <location>
        <begin position="372"/>
        <end position="441"/>
    </location>
</feature>
<keyword evidence="4 5" id="KW-1015">Disulfide bond</keyword>
<evidence type="ECO:0000256" key="3">
    <source>
        <dbReference type="ARBA" id="ARBA00022737"/>
    </source>
</evidence>
<keyword evidence="7" id="KW-1133">Transmembrane helix</keyword>
<dbReference type="InterPro" id="IPR049883">
    <property type="entry name" value="NOTCH1_EGF-like"/>
</dbReference>
<keyword evidence="3" id="KW-0677">Repeat</keyword>
<gene>
    <name evidence="9" type="ORF">ONE63_003911</name>
</gene>
<sequence length="492" mass="53151">MRLALDRHGAERVRFAEWLSDPASPRFARLAEATKEGLERVVMQSELRDVAHGVVLQGFAPAGQHGNDHAVVNFYVQLSDNTDEPRLKDVFRKSLRATNFSLGGTEVFAAREMLPELDAADFDECEAVRYHDCSEHARCFNLRGTYTCSCKEGFADVSENPLFPGRACSAEQVGCELCHYHGTCYSRGPGERPVCECFQWYTGQNCHINLKVLLIALATLGGVLLLLLVLCCAMTCARRYRGRGRHHRPAGRAPPPPGFLRYRGPSHRDHDTRAMIHDTSSEGSVDNLPPYVTAMHQPVHTMSAKPKKSGMKKVSVPHAHDAMAERASAQGLSQAMSSPAGTMEQRDRSLTVMIPRAKYRAVPANPAGASLSTFTPSPAPTVSALSQAVPQAPMPPPAPTAMSGLGGGRKQSGASGISAPPAPAAHHRKGPAPRKPSSTGALVSAGFEVSATVGRPLPDGDADDVSHGLGHHHLGHYHDHRYDTQRTRVGDR</sequence>
<keyword evidence="7" id="KW-0812">Transmembrane</keyword>
<keyword evidence="2" id="KW-0732">Signal</keyword>
<dbReference type="InterPro" id="IPR001881">
    <property type="entry name" value="EGF-like_Ca-bd_dom"/>
</dbReference>
<comment type="caution">
    <text evidence="9">The sequence shown here is derived from an EMBL/GenBank/DDBJ whole genome shotgun (WGS) entry which is preliminary data.</text>
</comment>
<evidence type="ECO:0000256" key="5">
    <source>
        <dbReference type="PROSITE-ProRule" id="PRU00076"/>
    </source>
</evidence>
<evidence type="ECO:0000259" key="8">
    <source>
        <dbReference type="PROSITE" id="PS50026"/>
    </source>
</evidence>
<dbReference type="FunFam" id="2.10.25.10:FF:000038">
    <property type="entry name" value="Fibrillin 2"/>
    <property type="match status" value="1"/>
</dbReference>
<evidence type="ECO:0000256" key="2">
    <source>
        <dbReference type="ARBA" id="ARBA00022729"/>
    </source>
</evidence>
<feature type="compositionally biased region" description="Basic and acidic residues" evidence="6">
    <location>
        <begin position="476"/>
        <end position="492"/>
    </location>
</feature>
<dbReference type="SUPFAM" id="SSF57196">
    <property type="entry name" value="EGF/Laminin"/>
    <property type="match status" value="1"/>
</dbReference>
<comment type="caution">
    <text evidence="5">Lacks conserved residue(s) required for the propagation of feature annotation.</text>
</comment>
<evidence type="ECO:0000313" key="10">
    <source>
        <dbReference type="Proteomes" id="UP001075354"/>
    </source>
</evidence>
<dbReference type="SMART" id="SM00179">
    <property type="entry name" value="EGF_CA"/>
    <property type="match status" value="1"/>
</dbReference>
<feature type="domain" description="EGF-like" evidence="8">
    <location>
        <begin position="171"/>
        <end position="207"/>
    </location>
</feature>
<dbReference type="PROSITE" id="PS00022">
    <property type="entry name" value="EGF_1"/>
    <property type="match status" value="1"/>
</dbReference>
<name>A0AAV7X731_9NEOP</name>
<feature type="domain" description="EGF-like" evidence="8">
    <location>
        <begin position="121"/>
        <end position="159"/>
    </location>
</feature>
<dbReference type="Proteomes" id="UP001075354">
    <property type="component" value="Chromosome 14"/>
</dbReference>
<keyword evidence="7" id="KW-0472">Membrane</keyword>
<feature type="region of interest" description="Disordered" evidence="6">
    <location>
        <begin position="453"/>
        <end position="492"/>
    </location>
</feature>
<accession>A0AAV7X731</accession>
<dbReference type="InterPro" id="IPR000742">
    <property type="entry name" value="EGF"/>
</dbReference>